<dbReference type="PANTHER" id="PTHR22749:SF6">
    <property type="entry name" value="RIBOFLAVIN KINASE"/>
    <property type="match status" value="1"/>
</dbReference>
<dbReference type="NCBIfam" id="NF004160">
    <property type="entry name" value="PRK05627.1-3"/>
    <property type="match status" value="1"/>
</dbReference>
<keyword evidence="8 15" id="KW-0547">Nucleotide-binding</keyword>
<evidence type="ECO:0000256" key="6">
    <source>
        <dbReference type="ARBA" id="ARBA00022679"/>
    </source>
</evidence>
<evidence type="ECO:0000256" key="13">
    <source>
        <dbReference type="ARBA" id="ARBA00047880"/>
    </source>
</evidence>
<dbReference type="InterPro" id="IPR015865">
    <property type="entry name" value="Riboflavin_kinase_bac/euk"/>
</dbReference>
<keyword evidence="7 15" id="KW-0548">Nucleotidyltransferase</keyword>
<dbReference type="PIRSF" id="PIRSF004491">
    <property type="entry name" value="FAD_Synth"/>
    <property type="match status" value="1"/>
</dbReference>
<dbReference type="EC" id="2.7.7.2" evidence="15"/>
<evidence type="ECO:0000313" key="18">
    <source>
        <dbReference type="EMBL" id="SHH74059.1"/>
    </source>
</evidence>
<dbReference type="InterPro" id="IPR014729">
    <property type="entry name" value="Rossmann-like_a/b/a_fold"/>
</dbReference>
<keyword evidence="11 15" id="KW-0067">ATP-binding</keyword>
<dbReference type="Proteomes" id="UP000184240">
    <property type="component" value="Unassembled WGS sequence"/>
</dbReference>
<dbReference type="NCBIfam" id="TIGR00083">
    <property type="entry name" value="ribF"/>
    <property type="match status" value="1"/>
</dbReference>
<protein>
    <recommendedName>
        <fullName evidence="15">Riboflavin biosynthesis protein</fullName>
    </recommendedName>
    <domain>
        <recommendedName>
            <fullName evidence="15">Riboflavin kinase</fullName>
            <ecNumber evidence="15">2.7.1.26</ecNumber>
        </recommendedName>
        <alternativeName>
            <fullName evidence="15">Flavokinase</fullName>
        </alternativeName>
    </domain>
    <domain>
        <recommendedName>
            <fullName evidence="15">FMN adenylyltransferase</fullName>
            <ecNumber evidence="15">2.7.7.2</ecNumber>
        </recommendedName>
        <alternativeName>
            <fullName evidence="15">FAD pyrophosphorylase</fullName>
        </alternativeName>
        <alternativeName>
            <fullName evidence="15">FAD synthase</fullName>
        </alternativeName>
    </domain>
</protein>
<evidence type="ECO:0000313" key="19">
    <source>
        <dbReference type="Proteomes" id="UP000184240"/>
    </source>
</evidence>
<dbReference type="Gene3D" id="3.40.50.620">
    <property type="entry name" value="HUPs"/>
    <property type="match status" value="1"/>
</dbReference>
<dbReference type="GO" id="GO:0006747">
    <property type="term" value="P:FAD biosynthetic process"/>
    <property type="evidence" value="ECO:0007669"/>
    <property type="project" value="UniProtKB-UniRule"/>
</dbReference>
<dbReference type="PANTHER" id="PTHR22749">
    <property type="entry name" value="RIBOFLAVIN KINASE/FMN ADENYLYLTRANSFERASE"/>
    <property type="match status" value="1"/>
</dbReference>
<evidence type="ECO:0000256" key="15">
    <source>
        <dbReference type="PIRNR" id="PIRNR004491"/>
    </source>
</evidence>
<dbReference type="AlphaFoldDB" id="A0A1M5VFN0"/>
<dbReference type="OrthoDB" id="9803667at2"/>
<dbReference type="SUPFAM" id="SSF82114">
    <property type="entry name" value="Riboflavin kinase-like"/>
    <property type="match status" value="1"/>
</dbReference>
<evidence type="ECO:0000256" key="7">
    <source>
        <dbReference type="ARBA" id="ARBA00022695"/>
    </source>
</evidence>
<keyword evidence="5 15" id="KW-0288">FMN</keyword>
<comment type="catalytic activity">
    <reaction evidence="13 15">
        <text>riboflavin + ATP = FMN + ADP + H(+)</text>
        <dbReference type="Rhea" id="RHEA:14357"/>
        <dbReference type="ChEBI" id="CHEBI:15378"/>
        <dbReference type="ChEBI" id="CHEBI:30616"/>
        <dbReference type="ChEBI" id="CHEBI:57986"/>
        <dbReference type="ChEBI" id="CHEBI:58210"/>
        <dbReference type="ChEBI" id="CHEBI:456216"/>
        <dbReference type="EC" id="2.7.1.26"/>
    </reaction>
</comment>
<comment type="pathway">
    <text evidence="2 15">Cofactor biosynthesis; FAD biosynthesis; FAD from FMN: step 1/1.</text>
</comment>
<dbReference type="EMBL" id="FQXT01000002">
    <property type="protein sequence ID" value="SHH74059.1"/>
    <property type="molecule type" value="Genomic_DNA"/>
</dbReference>
<comment type="pathway">
    <text evidence="3 15">Cofactor biosynthesis; FMN biosynthesis; FMN from riboflavin (ATP route): step 1/1.</text>
</comment>
<dbReference type="STRING" id="573501.SAMN04487999_0740"/>
<feature type="domain" description="Riboflavin kinase" evidence="16">
    <location>
        <begin position="182"/>
        <end position="307"/>
    </location>
</feature>
<comment type="function">
    <text evidence="1">Catalyzes the phosphorylation of riboflavin to FMN followed by the adenylation of FMN to FAD.</text>
</comment>
<keyword evidence="9 15" id="KW-0418">Kinase</keyword>
<dbReference type="CDD" id="cd02064">
    <property type="entry name" value="FAD_synthetase_N"/>
    <property type="match status" value="1"/>
</dbReference>
<evidence type="ECO:0000256" key="5">
    <source>
        <dbReference type="ARBA" id="ARBA00022643"/>
    </source>
</evidence>
<dbReference type="GO" id="GO:0008531">
    <property type="term" value="F:riboflavin kinase activity"/>
    <property type="evidence" value="ECO:0007669"/>
    <property type="project" value="UniProtKB-UniRule"/>
</dbReference>
<dbReference type="GO" id="GO:0003919">
    <property type="term" value="F:FMN adenylyltransferase activity"/>
    <property type="evidence" value="ECO:0007669"/>
    <property type="project" value="UniProtKB-UniRule"/>
</dbReference>
<dbReference type="Proteomes" id="UP000290037">
    <property type="component" value="Unassembled WGS sequence"/>
</dbReference>
<dbReference type="Gene3D" id="2.40.30.30">
    <property type="entry name" value="Riboflavin kinase-like"/>
    <property type="match status" value="1"/>
</dbReference>
<dbReference type="GO" id="GO:0009231">
    <property type="term" value="P:riboflavin biosynthetic process"/>
    <property type="evidence" value="ECO:0007669"/>
    <property type="project" value="InterPro"/>
</dbReference>
<evidence type="ECO:0000256" key="10">
    <source>
        <dbReference type="ARBA" id="ARBA00022827"/>
    </source>
</evidence>
<organism evidence="18 19">
    <name type="scientific">Leeuwenhoekiella palythoae</name>
    <dbReference type="NCBI Taxonomy" id="573501"/>
    <lineage>
        <taxon>Bacteria</taxon>
        <taxon>Pseudomonadati</taxon>
        <taxon>Bacteroidota</taxon>
        <taxon>Flavobacteriia</taxon>
        <taxon>Flavobacteriales</taxon>
        <taxon>Flavobacteriaceae</taxon>
        <taxon>Leeuwenhoekiella</taxon>
    </lineage>
</organism>
<dbReference type="UniPathway" id="UPA00277">
    <property type="reaction ID" value="UER00407"/>
</dbReference>
<dbReference type="UniPathway" id="UPA00276">
    <property type="reaction ID" value="UER00406"/>
</dbReference>
<comment type="catalytic activity">
    <reaction evidence="14 15">
        <text>FMN + ATP + H(+) = FAD + diphosphate</text>
        <dbReference type="Rhea" id="RHEA:17237"/>
        <dbReference type="ChEBI" id="CHEBI:15378"/>
        <dbReference type="ChEBI" id="CHEBI:30616"/>
        <dbReference type="ChEBI" id="CHEBI:33019"/>
        <dbReference type="ChEBI" id="CHEBI:57692"/>
        <dbReference type="ChEBI" id="CHEBI:58210"/>
        <dbReference type="EC" id="2.7.7.2"/>
    </reaction>
</comment>
<dbReference type="EMBL" id="QOVN01000001">
    <property type="protein sequence ID" value="RXG30898.1"/>
    <property type="molecule type" value="Genomic_DNA"/>
</dbReference>
<keyword evidence="10 15" id="KW-0274">FAD</keyword>
<name>A0A1M5VFN0_9FLAO</name>
<comment type="similarity">
    <text evidence="15">Belongs to the ribF family.</text>
</comment>
<evidence type="ECO:0000313" key="20">
    <source>
        <dbReference type="Proteomes" id="UP000290037"/>
    </source>
</evidence>
<reference evidence="19" key="2">
    <citation type="submission" date="2016-11" db="EMBL/GenBank/DDBJ databases">
        <authorList>
            <person name="Varghese N."/>
            <person name="Submissions S."/>
        </authorList>
    </citation>
    <scope>NUCLEOTIDE SEQUENCE [LARGE SCALE GENOMIC DNA]</scope>
    <source>
        <strain evidence="19">DSM 19859</strain>
    </source>
</reference>
<proteinExistence type="inferred from homology"/>
<keyword evidence="20" id="KW-1185">Reference proteome</keyword>
<keyword evidence="6 15" id="KW-0808">Transferase</keyword>
<dbReference type="FunFam" id="3.40.50.620:FF:000021">
    <property type="entry name" value="Riboflavin biosynthesis protein"/>
    <property type="match status" value="1"/>
</dbReference>
<keyword evidence="4 15" id="KW-0285">Flavoprotein</keyword>
<evidence type="ECO:0000259" key="16">
    <source>
        <dbReference type="SMART" id="SM00904"/>
    </source>
</evidence>
<dbReference type="GO" id="GO:0009398">
    <property type="term" value="P:FMN biosynthetic process"/>
    <property type="evidence" value="ECO:0007669"/>
    <property type="project" value="UniProtKB-UniRule"/>
</dbReference>
<dbReference type="GO" id="GO:0005524">
    <property type="term" value="F:ATP binding"/>
    <property type="evidence" value="ECO:0007669"/>
    <property type="project" value="UniProtKB-UniRule"/>
</dbReference>
<evidence type="ECO:0000256" key="1">
    <source>
        <dbReference type="ARBA" id="ARBA00002121"/>
    </source>
</evidence>
<keyword evidence="12" id="KW-0511">Multifunctional enzyme</keyword>
<reference evidence="17 20" key="3">
    <citation type="submission" date="2018-07" db="EMBL/GenBank/DDBJ databases">
        <title>Leeuwenhoekiella genomics.</title>
        <authorList>
            <person name="Tahon G."/>
            <person name="Willems A."/>
        </authorList>
    </citation>
    <scope>NUCLEOTIDE SEQUENCE [LARGE SCALE GENOMIC DNA]</scope>
    <source>
        <strain evidence="17 20">LMG 24856</strain>
    </source>
</reference>
<evidence type="ECO:0000256" key="4">
    <source>
        <dbReference type="ARBA" id="ARBA00022630"/>
    </source>
</evidence>
<evidence type="ECO:0000313" key="17">
    <source>
        <dbReference type="EMBL" id="RXG30898.1"/>
    </source>
</evidence>
<dbReference type="SUPFAM" id="SSF52374">
    <property type="entry name" value="Nucleotidylyl transferase"/>
    <property type="match status" value="1"/>
</dbReference>
<dbReference type="Pfam" id="PF06574">
    <property type="entry name" value="FAD_syn"/>
    <property type="match status" value="1"/>
</dbReference>
<dbReference type="InterPro" id="IPR023465">
    <property type="entry name" value="Riboflavin_kinase_dom_sf"/>
</dbReference>
<evidence type="ECO:0000256" key="9">
    <source>
        <dbReference type="ARBA" id="ARBA00022777"/>
    </source>
</evidence>
<evidence type="ECO:0000256" key="11">
    <source>
        <dbReference type="ARBA" id="ARBA00022840"/>
    </source>
</evidence>
<dbReference type="InterPro" id="IPR015864">
    <property type="entry name" value="FAD_synthase"/>
</dbReference>
<evidence type="ECO:0000256" key="14">
    <source>
        <dbReference type="ARBA" id="ARBA00049494"/>
    </source>
</evidence>
<dbReference type="EC" id="2.7.1.26" evidence="15"/>
<evidence type="ECO:0000256" key="3">
    <source>
        <dbReference type="ARBA" id="ARBA00005201"/>
    </source>
</evidence>
<dbReference type="RefSeq" id="WP_072980564.1">
    <property type="nucleotide sequence ID" value="NZ_FQXT01000002.1"/>
</dbReference>
<dbReference type="InterPro" id="IPR023468">
    <property type="entry name" value="Riboflavin_kinase"/>
</dbReference>
<sequence length="311" mass="35002">MKQHTSADTFDGLKGTVVTIGTFDGVHLGHRKIIDRLLASAQSNDLESVVLTFFPHPRMVLQKDTGIKLINSIDERIALLEASGLDHLIIHPFTKAFSRLTAEEFVKDILVDQLKARKVIIGYDHRFGRNRNANIEDLKAFGTQYDFEVEEISKQDVDDVAVSSTKIRKALNEGDLTKANEYLGYPFMLNGIVSRGKGLGKKFNYPTANLKIEETYKLIPAKGVYVARASINGKEVYGMMSIGTNPTVGGSDLTIETFFFDFEADLYDQHLQIELLTRIRDEKKFNSVDELIAAMQADERFSRDFIQKLDA</sequence>
<evidence type="ECO:0000256" key="8">
    <source>
        <dbReference type="ARBA" id="ARBA00022741"/>
    </source>
</evidence>
<evidence type="ECO:0000256" key="2">
    <source>
        <dbReference type="ARBA" id="ARBA00004726"/>
    </source>
</evidence>
<dbReference type="NCBIfam" id="NF004162">
    <property type="entry name" value="PRK05627.1-5"/>
    <property type="match status" value="1"/>
</dbReference>
<dbReference type="InterPro" id="IPR002606">
    <property type="entry name" value="Riboflavin_kinase_bac"/>
</dbReference>
<dbReference type="Pfam" id="PF01687">
    <property type="entry name" value="Flavokinase"/>
    <property type="match status" value="1"/>
</dbReference>
<dbReference type="SMART" id="SM00904">
    <property type="entry name" value="Flavokinase"/>
    <property type="match status" value="1"/>
</dbReference>
<evidence type="ECO:0000256" key="12">
    <source>
        <dbReference type="ARBA" id="ARBA00023268"/>
    </source>
</evidence>
<accession>A0A1M5VFN0</accession>
<reference evidence="18" key="1">
    <citation type="submission" date="2016-11" db="EMBL/GenBank/DDBJ databases">
        <authorList>
            <person name="Jaros S."/>
            <person name="Januszkiewicz K."/>
            <person name="Wedrychowicz H."/>
        </authorList>
    </citation>
    <scope>NUCLEOTIDE SEQUENCE [LARGE SCALE GENOMIC DNA]</scope>
    <source>
        <strain evidence="18">DSM 19859</strain>
    </source>
</reference>
<gene>
    <name evidence="17" type="ORF">DSM01_33</name>
    <name evidence="18" type="ORF">SAMN04487999_0740</name>
</gene>